<evidence type="ECO:0000313" key="2">
    <source>
        <dbReference type="EMBL" id="MXY93253.1"/>
    </source>
</evidence>
<gene>
    <name evidence="2" type="primary">tcmP</name>
    <name evidence="2" type="ORF">F4Y42_07375</name>
</gene>
<reference evidence="2" key="1">
    <citation type="submission" date="2019-09" db="EMBL/GenBank/DDBJ databases">
        <title>Characterisation of the sponge microbiome using genome-centric metagenomics.</title>
        <authorList>
            <person name="Engelberts J.P."/>
            <person name="Robbins S.J."/>
            <person name="De Goeij J.M."/>
            <person name="Aranda M."/>
            <person name="Bell S.C."/>
            <person name="Webster N.S."/>
        </authorList>
    </citation>
    <scope>NUCLEOTIDE SEQUENCE</scope>
    <source>
        <strain evidence="2">SB0664_bin_27</strain>
    </source>
</reference>
<organism evidence="2">
    <name type="scientific">Caldilineaceae bacterium SB0664_bin_27</name>
    <dbReference type="NCBI Taxonomy" id="2605260"/>
    <lineage>
        <taxon>Bacteria</taxon>
        <taxon>Bacillati</taxon>
        <taxon>Chloroflexota</taxon>
        <taxon>Caldilineae</taxon>
        <taxon>Caldilineales</taxon>
        <taxon>Caldilineaceae</taxon>
    </lineage>
</organism>
<accession>A0A6B0YQS8</accession>
<feature type="compositionally biased region" description="Polar residues" evidence="1">
    <location>
        <begin position="1"/>
        <end position="13"/>
    </location>
</feature>
<dbReference type="AlphaFoldDB" id="A0A6B0YQS8"/>
<dbReference type="EMBL" id="VXRG01000065">
    <property type="protein sequence ID" value="MXY93253.1"/>
    <property type="molecule type" value="Genomic_DNA"/>
</dbReference>
<dbReference type="NCBIfam" id="TIGR04474">
    <property type="entry name" value="tcm_partner"/>
    <property type="match status" value="1"/>
</dbReference>
<sequence length="382" mass="44265">MVNYGNNIQTQPRENVMPPTKTKWNLDDHTLGKHRVLRNYMAAWLPKMLHYPRRVLFIDGFAGPGEYIDGEDGSPIIALEALTSHSAFDKMQGEIIFVFIEKDQDRAKHLESVVEPYKERLSENCIRIFNSPFSEKISEILDAYESSGQRFPPAFVMIDPFGVAHAPMSVIRRILSYPSTEVSFSFMYEAINRFGARPEFERHLDDLFGCKDWREGLSVPDQDSKRMFFYDLYEECLREAGAESVLRYELYKGEKPVYAIFFASQRLEGCEVMKDAMWKTSPSGSYQFKGAKAHQPLLGIDQIDFVPFRRELRGEFGPRGWVSIEEVQQYVRSDKTFYRTGHLKVKTLRPMETEGELEARSSNPNWRPGIYPPGTQLRFLML</sequence>
<comment type="caution">
    <text evidence="2">The sequence shown here is derived from an EMBL/GenBank/DDBJ whole genome shotgun (WGS) entry which is preliminary data.</text>
</comment>
<proteinExistence type="predicted"/>
<evidence type="ECO:0000256" key="1">
    <source>
        <dbReference type="SAM" id="MobiDB-lite"/>
    </source>
</evidence>
<feature type="region of interest" description="Disordered" evidence="1">
    <location>
        <begin position="1"/>
        <end position="22"/>
    </location>
</feature>
<protein>
    <submittedName>
        <fullName evidence="2">Three-Cys-motif partner protein TcmP</fullName>
    </submittedName>
</protein>
<name>A0A6B0YQS8_9CHLR</name>
<dbReference type="InterPro" id="IPR031009">
    <property type="entry name" value="Tcm_partner"/>
</dbReference>